<dbReference type="NCBIfam" id="TIGR02242">
    <property type="entry name" value="tail_TIGR02242"/>
    <property type="match status" value="1"/>
</dbReference>
<dbReference type="Pfam" id="PF09684">
    <property type="entry name" value="Tail_P2_I"/>
    <property type="match status" value="1"/>
</dbReference>
<proteinExistence type="predicted"/>
<dbReference type="RefSeq" id="WP_184731530.1">
    <property type="nucleotide sequence ID" value="NZ_BMRW01000006.1"/>
</dbReference>
<evidence type="ECO:0000313" key="2">
    <source>
        <dbReference type="Proteomes" id="UP000556436"/>
    </source>
</evidence>
<dbReference type="EMBL" id="JACHJG010000002">
    <property type="protein sequence ID" value="MBB4885203.1"/>
    <property type="molecule type" value="Genomic_DNA"/>
</dbReference>
<dbReference type="Proteomes" id="UP000556436">
    <property type="component" value="Unassembled WGS sequence"/>
</dbReference>
<comment type="caution">
    <text evidence="1">The sequence shown here is derived from an EMBL/GenBank/DDBJ whole genome shotgun (WGS) entry which is preliminary data.</text>
</comment>
<reference evidence="1 2" key="1">
    <citation type="submission" date="2020-08" db="EMBL/GenBank/DDBJ databases">
        <title>Genomic Encyclopedia of Type Strains, Phase III (KMG-III): the genomes of soil and plant-associated and newly described type strains.</title>
        <authorList>
            <person name="Whitman W."/>
        </authorList>
    </citation>
    <scope>NUCLEOTIDE SEQUENCE [LARGE SCALE GENOMIC DNA]</scope>
    <source>
        <strain evidence="1 2">CECT 3265</strain>
    </source>
</reference>
<keyword evidence="2" id="KW-1185">Reference proteome</keyword>
<dbReference type="InterPro" id="IPR011748">
    <property type="entry name" value="Unchr_phage_tail-like"/>
</dbReference>
<accession>A0A7W7L7R2</accession>
<evidence type="ECO:0000313" key="1">
    <source>
        <dbReference type="EMBL" id="MBB4885203.1"/>
    </source>
</evidence>
<dbReference type="AlphaFoldDB" id="A0A7W7L7R2"/>
<protein>
    <submittedName>
        <fullName evidence="1">Phage tail-like protein</fullName>
    </submittedName>
</protein>
<name>A0A7W7L7R2_STRNE</name>
<dbReference type="InterPro" id="IPR006521">
    <property type="entry name" value="Tail_protein_I"/>
</dbReference>
<organism evidence="1 2">
    <name type="scientific">Streptomyces netropsis</name>
    <name type="common">Streptoverticillium netropsis</name>
    <dbReference type="NCBI Taxonomy" id="55404"/>
    <lineage>
        <taxon>Bacteria</taxon>
        <taxon>Bacillati</taxon>
        <taxon>Actinomycetota</taxon>
        <taxon>Actinomycetes</taxon>
        <taxon>Kitasatosporales</taxon>
        <taxon>Streptomycetaceae</taxon>
        <taxon>Streptomyces</taxon>
    </lineage>
</organism>
<sequence length="187" mass="20096">MRAAIPGLPTPHPLLDGLPALYLEHDFLQRFLGALDEVLAPLHLTLDNLPAYLHPGTAPEDFLAWLAGWLAVEADAERPEDQRRAVVAEAVARHRRRGTRHGLAAAVRLETGTEPEIDESGATAWSPVPGAALPGSAGASVTVRLRVPDPDRFDRARLERLVAAETPAHIAYRVELLPTAAEGADPS</sequence>
<gene>
    <name evidence="1" type="ORF">FHS38_001231</name>
</gene>